<dbReference type="SMART" id="SM00267">
    <property type="entry name" value="GGDEF"/>
    <property type="match status" value="1"/>
</dbReference>
<dbReference type="Gene3D" id="3.30.70.270">
    <property type="match status" value="1"/>
</dbReference>
<dbReference type="InterPro" id="IPR052163">
    <property type="entry name" value="DGC-Regulatory_Protein"/>
</dbReference>
<dbReference type="InterPro" id="IPR043128">
    <property type="entry name" value="Rev_trsase/Diguanyl_cyclase"/>
</dbReference>
<comment type="caution">
    <text evidence="3">The sequence shown here is derived from an EMBL/GenBank/DDBJ whole genome shotgun (WGS) entry which is preliminary data.</text>
</comment>
<name>A0A158EJ54_9BURK</name>
<dbReference type="EMBL" id="FCOX02000148">
    <property type="protein sequence ID" value="SAL06941.1"/>
    <property type="molecule type" value="Genomic_DNA"/>
</dbReference>
<organism evidence="3 4">
    <name type="scientific">Caballeronia calidae</name>
    <dbReference type="NCBI Taxonomy" id="1777139"/>
    <lineage>
        <taxon>Bacteria</taxon>
        <taxon>Pseudomonadati</taxon>
        <taxon>Pseudomonadota</taxon>
        <taxon>Betaproteobacteria</taxon>
        <taxon>Burkholderiales</taxon>
        <taxon>Burkholderiaceae</taxon>
        <taxon>Caballeronia</taxon>
    </lineage>
</organism>
<dbReference type="CDD" id="cd12915">
    <property type="entry name" value="PDC2_DGC_like"/>
    <property type="match status" value="1"/>
</dbReference>
<keyword evidence="1" id="KW-0812">Transmembrane</keyword>
<keyword evidence="1" id="KW-0472">Membrane</keyword>
<dbReference type="Pfam" id="PF00990">
    <property type="entry name" value="GGDEF"/>
    <property type="match status" value="1"/>
</dbReference>
<keyword evidence="4" id="KW-1185">Reference proteome</keyword>
<sequence>MLYRLDVERNTALHEARVSAELLAQSLESHTQQTIHDIDEIALFCKLTYESSPSQFNLSTWQAHGLLSSNTALQVTLVGADGHVLMSTGALTGDVELSDREHIAVHRHRDDVGLFLSRPVLGRVSGRWSVQGTRRIDRPDGSFGGVVVISEDPAWVTDSFYGAAALGQRGLVAVFSPDGALLSRRTGNARTPSNGTSPLALPPLLHAGNTTVVDPLDRIERIVAVRRLATYGLIVVAGLALDEALDDYVAMRHVYLAMTVLVSFMLIGFGGWISVLFSRLIRSREALQRLSETDSLTGLPNRSRMTQLLEAAVARCSTAGSTALIFVDLDEFKQINDTHGHHAGDRLLVEVAAQLRRAAGDCAVAGRLGGDEFIVLVEAANAAALAQRIAADIMAALAALVSIQTQPEGVRASLGIAALAPHETAYELLAKADLAMYEVKQQRRANRKIAQAAVAAARFELSHAACHPQARLRDAPTPPKLASLASIRAI</sequence>
<evidence type="ECO:0000259" key="2">
    <source>
        <dbReference type="PROSITE" id="PS50887"/>
    </source>
</evidence>
<proteinExistence type="predicted"/>
<feature type="domain" description="GGDEF" evidence="2">
    <location>
        <begin position="320"/>
        <end position="452"/>
    </location>
</feature>
<dbReference type="SUPFAM" id="SSF55073">
    <property type="entry name" value="Nucleotide cyclase"/>
    <property type="match status" value="1"/>
</dbReference>
<dbReference type="PANTHER" id="PTHR46663:SF2">
    <property type="entry name" value="GGDEF DOMAIN-CONTAINING PROTEIN"/>
    <property type="match status" value="1"/>
</dbReference>
<reference evidence="3" key="1">
    <citation type="submission" date="2016-01" db="EMBL/GenBank/DDBJ databases">
        <authorList>
            <person name="Peeters C."/>
        </authorList>
    </citation>
    <scope>NUCLEOTIDE SEQUENCE</scope>
    <source>
        <strain evidence="3">LMG 29321</strain>
    </source>
</reference>
<dbReference type="Gene3D" id="3.30.450.20">
    <property type="entry name" value="PAS domain"/>
    <property type="match status" value="2"/>
</dbReference>
<dbReference type="NCBIfam" id="TIGR00254">
    <property type="entry name" value="GGDEF"/>
    <property type="match status" value="1"/>
</dbReference>
<evidence type="ECO:0000313" key="4">
    <source>
        <dbReference type="Proteomes" id="UP000071859"/>
    </source>
</evidence>
<feature type="transmembrane region" description="Helical" evidence="1">
    <location>
        <begin position="253"/>
        <end position="277"/>
    </location>
</feature>
<keyword evidence="1" id="KW-1133">Transmembrane helix</keyword>
<protein>
    <submittedName>
        <fullName evidence="3">EAL/GGDEF domain-containing protein</fullName>
    </submittedName>
</protein>
<dbReference type="PROSITE" id="PS50887">
    <property type="entry name" value="GGDEF"/>
    <property type="match status" value="1"/>
</dbReference>
<gene>
    <name evidence="3" type="ORF">AWB78_08330</name>
</gene>
<evidence type="ECO:0000256" key="1">
    <source>
        <dbReference type="SAM" id="Phobius"/>
    </source>
</evidence>
<dbReference type="InterPro" id="IPR000160">
    <property type="entry name" value="GGDEF_dom"/>
</dbReference>
<dbReference type="Proteomes" id="UP000071859">
    <property type="component" value="Unassembled WGS sequence"/>
</dbReference>
<dbReference type="InterPro" id="IPR029787">
    <property type="entry name" value="Nucleotide_cyclase"/>
</dbReference>
<dbReference type="PANTHER" id="PTHR46663">
    <property type="entry name" value="DIGUANYLATE CYCLASE DGCT-RELATED"/>
    <property type="match status" value="1"/>
</dbReference>
<feature type="transmembrane region" description="Helical" evidence="1">
    <location>
        <begin position="224"/>
        <end position="241"/>
    </location>
</feature>
<dbReference type="CDD" id="cd12914">
    <property type="entry name" value="PDC1_DGC_like"/>
    <property type="match status" value="1"/>
</dbReference>
<accession>A0A158EJ54</accession>
<dbReference type="CDD" id="cd01949">
    <property type="entry name" value="GGDEF"/>
    <property type="match status" value="1"/>
</dbReference>
<dbReference type="AlphaFoldDB" id="A0A158EJ54"/>
<evidence type="ECO:0000313" key="3">
    <source>
        <dbReference type="EMBL" id="SAL06941.1"/>
    </source>
</evidence>